<dbReference type="Proteomes" id="UP000194159">
    <property type="component" value="Chromosome"/>
</dbReference>
<dbReference type="AlphaFoldDB" id="A0AAN1BD22"/>
<dbReference type="EMBL" id="CP020906">
    <property type="protein sequence ID" value="ARQ09125.1"/>
    <property type="molecule type" value="Genomic_DNA"/>
</dbReference>
<sequence>MAIVTDHYPALAFQARQLLKYKTTEQIFTPLVIDVFALDAITEMLEMPLRLLSYQRCSSTRSGETRCVRVAAERYTKSAVLDN</sequence>
<reference evidence="1 2" key="1">
    <citation type="submission" date="2017-04" db="EMBL/GenBank/DDBJ databases">
        <title>Complete genome sequences of Rhizobium genomic linages associated to common bean (phaseolus vulgaris).</title>
        <authorList>
            <person name="Santamaria R.I."/>
            <person name="Bustos P."/>
            <person name="Perez-Carrascal O."/>
            <person name="Martinez-Flores I."/>
            <person name="Juarez S."/>
            <person name="Lozano L."/>
            <person name="Miranda F."/>
            <person name="Vinuesa P."/>
            <person name="Martinez-Romero E."/>
            <person name="Cevallos M.A."/>
            <person name="Romero D."/>
            <person name="Davila G."/>
            <person name="Gonzalez V."/>
        </authorList>
    </citation>
    <scope>NUCLEOTIDE SEQUENCE [LARGE SCALE GENOMIC DNA]</scope>
    <source>
        <strain evidence="1 2">NXC12</strain>
    </source>
</reference>
<gene>
    <name evidence="1" type="ORF">NXC12_CH01046</name>
</gene>
<protein>
    <submittedName>
        <fullName evidence="1">Uncharacterized protein</fullName>
    </submittedName>
</protein>
<organism evidence="1 2">
    <name type="scientific">Rhizobium etli</name>
    <dbReference type="NCBI Taxonomy" id="29449"/>
    <lineage>
        <taxon>Bacteria</taxon>
        <taxon>Pseudomonadati</taxon>
        <taxon>Pseudomonadota</taxon>
        <taxon>Alphaproteobacteria</taxon>
        <taxon>Hyphomicrobiales</taxon>
        <taxon>Rhizobiaceae</taxon>
        <taxon>Rhizobium/Agrobacterium group</taxon>
        <taxon>Rhizobium</taxon>
    </lineage>
</organism>
<evidence type="ECO:0000313" key="1">
    <source>
        <dbReference type="EMBL" id="ARQ09125.1"/>
    </source>
</evidence>
<proteinExistence type="predicted"/>
<evidence type="ECO:0000313" key="2">
    <source>
        <dbReference type="Proteomes" id="UP000194159"/>
    </source>
</evidence>
<accession>A0AAN1BD22</accession>
<name>A0AAN1BD22_RHIET</name>